<dbReference type="EMBL" id="QFQD01000006">
    <property type="protein sequence ID" value="PZQ84909.1"/>
    <property type="molecule type" value="Genomic_DNA"/>
</dbReference>
<keyword evidence="5 7" id="KW-0560">Oxidoreductase</keyword>
<dbReference type="PANTHER" id="PTHR13847:SF280">
    <property type="entry name" value="D-AMINO ACID DEHYDROGENASE"/>
    <property type="match status" value="1"/>
</dbReference>
<evidence type="ECO:0000256" key="3">
    <source>
        <dbReference type="ARBA" id="ARBA00022630"/>
    </source>
</evidence>
<dbReference type="AlphaFoldDB" id="A0A2W5R814"/>
<evidence type="ECO:0000313" key="9">
    <source>
        <dbReference type="EMBL" id="PZQ84909.1"/>
    </source>
</evidence>
<dbReference type="InterPro" id="IPR036188">
    <property type="entry name" value="FAD/NAD-bd_sf"/>
</dbReference>
<comment type="similarity">
    <text evidence="2 7">Belongs to the DadA oxidoreductase family.</text>
</comment>
<gene>
    <name evidence="7" type="primary">dadA</name>
    <name evidence="9" type="ORF">DI549_03250</name>
</gene>
<evidence type="ECO:0000256" key="2">
    <source>
        <dbReference type="ARBA" id="ARBA00009410"/>
    </source>
</evidence>
<dbReference type="Gene3D" id="3.50.50.60">
    <property type="entry name" value="FAD/NAD(P)-binding domain"/>
    <property type="match status" value="2"/>
</dbReference>
<name>A0A2W5R814_ANCNO</name>
<keyword evidence="3 7" id="KW-0285">Flavoprotein</keyword>
<keyword evidence="4 7" id="KW-0274">FAD</keyword>
<dbReference type="SUPFAM" id="SSF54373">
    <property type="entry name" value="FAD-linked reductases, C-terminal domain"/>
    <property type="match status" value="1"/>
</dbReference>
<dbReference type="Gene3D" id="3.30.9.10">
    <property type="entry name" value="D-Amino Acid Oxidase, subunit A, domain 2"/>
    <property type="match status" value="1"/>
</dbReference>
<dbReference type="FunFam" id="3.50.50.60:FF:000020">
    <property type="entry name" value="D-amino acid dehydrogenase"/>
    <property type="match status" value="1"/>
</dbReference>
<dbReference type="SUPFAM" id="SSF51905">
    <property type="entry name" value="FAD/NAD(P)-binding domain"/>
    <property type="match status" value="1"/>
</dbReference>
<proteinExistence type="inferred from homology"/>
<dbReference type="GO" id="GO:0055130">
    <property type="term" value="P:D-alanine catabolic process"/>
    <property type="evidence" value="ECO:0007669"/>
    <property type="project" value="TreeGrafter"/>
</dbReference>
<feature type="domain" description="FAD dependent oxidoreductase" evidence="8">
    <location>
        <begin position="2"/>
        <end position="398"/>
    </location>
</feature>
<dbReference type="Pfam" id="PF01266">
    <property type="entry name" value="DAO"/>
    <property type="match status" value="1"/>
</dbReference>
<comment type="caution">
    <text evidence="9">The sequence shown here is derived from an EMBL/GenBank/DDBJ whole genome shotgun (WGS) entry which is preliminary data.</text>
</comment>
<evidence type="ECO:0000256" key="6">
    <source>
        <dbReference type="ARBA" id="ARBA00047884"/>
    </source>
</evidence>
<dbReference type="EC" id="1.4.99.-" evidence="7"/>
<dbReference type="GO" id="GO:0008718">
    <property type="term" value="F:D-amino-acid dehydrogenase activity"/>
    <property type="evidence" value="ECO:0007669"/>
    <property type="project" value="UniProtKB-UniRule"/>
</dbReference>
<reference evidence="9 10" key="1">
    <citation type="submission" date="2017-08" db="EMBL/GenBank/DDBJ databases">
        <title>Infants hospitalized years apart are colonized by the same room-sourced microbial strains.</title>
        <authorList>
            <person name="Brooks B."/>
            <person name="Olm M.R."/>
            <person name="Firek B.A."/>
            <person name="Baker R."/>
            <person name="Thomas B.C."/>
            <person name="Morowitz M.J."/>
            <person name="Banfield J.F."/>
        </authorList>
    </citation>
    <scope>NUCLEOTIDE SEQUENCE [LARGE SCALE GENOMIC DNA]</scope>
    <source>
        <strain evidence="9">S2_005_001_R2_27</strain>
    </source>
</reference>
<evidence type="ECO:0000256" key="7">
    <source>
        <dbReference type="HAMAP-Rule" id="MF_01202"/>
    </source>
</evidence>
<evidence type="ECO:0000259" key="8">
    <source>
        <dbReference type="Pfam" id="PF01266"/>
    </source>
</evidence>
<dbReference type="PANTHER" id="PTHR13847">
    <property type="entry name" value="SARCOSINE DEHYDROGENASE-RELATED"/>
    <property type="match status" value="1"/>
</dbReference>
<dbReference type="GO" id="GO:0005737">
    <property type="term" value="C:cytoplasm"/>
    <property type="evidence" value="ECO:0007669"/>
    <property type="project" value="TreeGrafter"/>
</dbReference>
<dbReference type="InterPro" id="IPR006076">
    <property type="entry name" value="FAD-dep_OxRdtase"/>
</dbReference>
<accession>A0A2W5R814</accession>
<dbReference type="Proteomes" id="UP000248887">
    <property type="component" value="Unassembled WGS sequence"/>
</dbReference>
<feature type="binding site" evidence="7">
    <location>
        <begin position="3"/>
        <end position="17"/>
    </location>
    <ligand>
        <name>FAD</name>
        <dbReference type="ChEBI" id="CHEBI:57692"/>
    </ligand>
</feature>
<evidence type="ECO:0000256" key="5">
    <source>
        <dbReference type="ARBA" id="ARBA00023002"/>
    </source>
</evidence>
<evidence type="ECO:0000256" key="1">
    <source>
        <dbReference type="ARBA" id="ARBA00001974"/>
    </source>
</evidence>
<comment type="catalytic activity">
    <reaction evidence="6 7">
        <text>a D-alpha-amino acid + A + H2O = a 2-oxocarboxylate + AH2 + NH4(+)</text>
        <dbReference type="Rhea" id="RHEA:18125"/>
        <dbReference type="ChEBI" id="CHEBI:13193"/>
        <dbReference type="ChEBI" id="CHEBI:15377"/>
        <dbReference type="ChEBI" id="CHEBI:17499"/>
        <dbReference type="ChEBI" id="CHEBI:28938"/>
        <dbReference type="ChEBI" id="CHEBI:35179"/>
        <dbReference type="ChEBI" id="CHEBI:59871"/>
    </reaction>
</comment>
<dbReference type="GO" id="GO:0005886">
    <property type="term" value="C:plasma membrane"/>
    <property type="evidence" value="ECO:0007669"/>
    <property type="project" value="TreeGrafter"/>
</dbReference>
<protein>
    <recommendedName>
        <fullName evidence="7">D-amino acid dehydrogenase</fullName>
        <ecNumber evidence="7">1.4.99.-</ecNumber>
    </recommendedName>
</protein>
<evidence type="ECO:0000256" key="4">
    <source>
        <dbReference type="ARBA" id="ARBA00022827"/>
    </source>
</evidence>
<dbReference type="HAMAP" id="MF_01202">
    <property type="entry name" value="DadA"/>
    <property type="match status" value="1"/>
</dbReference>
<dbReference type="InterPro" id="IPR023080">
    <property type="entry name" value="DadA"/>
</dbReference>
<organism evidence="9 10">
    <name type="scientific">Ancylobacter novellus</name>
    <name type="common">Thiobacillus novellus</name>
    <dbReference type="NCBI Taxonomy" id="921"/>
    <lineage>
        <taxon>Bacteria</taxon>
        <taxon>Pseudomonadati</taxon>
        <taxon>Pseudomonadota</taxon>
        <taxon>Alphaproteobacteria</taxon>
        <taxon>Hyphomicrobiales</taxon>
        <taxon>Xanthobacteraceae</taxon>
        <taxon>Ancylobacter</taxon>
    </lineage>
</organism>
<evidence type="ECO:0000313" key="10">
    <source>
        <dbReference type="Proteomes" id="UP000248887"/>
    </source>
</evidence>
<comment type="cofactor">
    <cofactor evidence="1 7">
        <name>FAD</name>
        <dbReference type="ChEBI" id="CHEBI:57692"/>
    </cofactor>
</comment>
<comment type="function">
    <text evidence="7">Oxidative deamination of D-amino acids.</text>
</comment>
<sequence length="417" mass="44438">MKIVILGAGVIGVTSAYYLAKAGHEVTVLDRQPGPALETSFANAGEVSPGYASPWAAPGIPQKAVKWLFMKHAPLIIRPRVDLATWRWMLAMLANCTSARYAVNKGRMVRLAEYSRDCLMDLRAQTGIAYDERMQGTLQVFRTQKQLDGIGKDIEVLKADGVPFEVLDRAGCVAAEPGLAPAAEKIVGGLRLPGDETGDCFKFTNALATLAEGLGVTFRYGVDIRRVKAAGGRVTAIETATGDVSADLFVAALGSYTPQLLAPLGLTLPIYPVKGYSITVPIVKEALAPVSTVMDETYKVAITRLGDRIRVGGMAEIAGFSTDLPPSRRATLEHSVEDLFGGAGDQKQALFWSGLRPMTPDGTPIIGSTRYPNLFLNAGHGTLGWTMSCGSARVLADLVSGVKPEIEAGDLNLARYA</sequence>
<dbReference type="NCBIfam" id="NF001933">
    <property type="entry name" value="PRK00711.1"/>
    <property type="match status" value="1"/>
</dbReference>